<dbReference type="RefSeq" id="WP_369227936.1">
    <property type="nucleotide sequence ID" value="NZ_CP163441.1"/>
</dbReference>
<evidence type="ECO:0000313" key="5">
    <source>
        <dbReference type="EMBL" id="XDQ49282.1"/>
    </source>
</evidence>
<protein>
    <submittedName>
        <fullName evidence="5">Alcohol dehydrogenase catalytic domain-containing protein</fullName>
    </submittedName>
</protein>
<dbReference type="Pfam" id="PF00107">
    <property type="entry name" value="ADH_zinc_N"/>
    <property type="match status" value="1"/>
</dbReference>
<organism evidence="5">
    <name type="scientific">Streptomyces sp. R39</name>
    <dbReference type="NCBI Taxonomy" id="3238631"/>
    <lineage>
        <taxon>Bacteria</taxon>
        <taxon>Bacillati</taxon>
        <taxon>Actinomycetota</taxon>
        <taxon>Actinomycetes</taxon>
        <taxon>Kitasatosporales</taxon>
        <taxon>Streptomycetaceae</taxon>
        <taxon>Streptomyces</taxon>
    </lineage>
</organism>
<gene>
    <name evidence="5" type="ORF">AB5J52_47450</name>
</gene>
<dbReference type="PANTHER" id="PTHR42813">
    <property type="entry name" value="ZINC-TYPE ALCOHOL DEHYDROGENASE-LIKE"/>
    <property type="match status" value="1"/>
</dbReference>
<evidence type="ECO:0000259" key="4">
    <source>
        <dbReference type="SMART" id="SM00829"/>
    </source>
</evidence>
<dbReference type="SUPFAM" id="SSF50129">
    <property type="entry name" value="GroES-like"/>
    <property type="match status" value="1"/>
</dbReference>
<name>A0AB39R4I7_9ACTN</name>
<proteinExistence type="predicted"/>
<sequence length="352" mass="37293">MSKTMRAAVLRAPYTLEVLDVPRPTVTEPGDVLLKVEKTAICGTDLHPYEGRIELESDVILGHEFLGTVVEAGPAVQQLSPGDRAVASCVVHCGHCRACRRFDPARCAGSRIFGLGIALGGLDGAQSEYVVVPNADLVLRRLPEKIRSSEDDLLFAGDIMTTGYEAVRRALRPGDTVAVVGAGPVGLCAAMSAVALGAEKVIVIDLVPERLAEAAAVGAVPVNAAESDPYDAVLDLTEWRGADVVIDGVGAESALKTACRVVAPGGTISIPGVYLEESMELPFGELWLRGVSILTGVANIVNHMDEVMALTEAGRLTPSRITSHRLPLTRATEAYELFEQRQALKIILDPQA</sequence>
<dbReference type="SUPFAM" id="SSF51735">
    <property type="entry name" value="NAD(P)-binding Rossmann-fold domains"/>
    <property type="match status" value="1"/>
</dbReference>
<dbReference type="InterPro" id="IPR020843">
    <property type="entry name" value="ER"/>
</dbReference>
<accession>A0AB39R4I7</accession>
<evidence type="ECO:0000256" key="1">
    <source>
        <dbReference type="ARBA" id="ARBA00001947"/>
    </source>
</evidence>
<dbReference type="InterPro" id="IPR013154">
    <property type="entry name" value="ADH-like_N"/>
</dbReference>
<reference evidence="5" key="1">
    <citation type="submission" date="2024-07" db="EMBL/GenBank/DDBJ databases">
        <authorList>
            <person name="Yu S.T."/>
        </authorList>
    </citation>
    <scope>NUCLEOTIDE SEQUENCE</scope>
    <source>
        <strain evidence="5">R39</strain>
    </source>
</reference>
<dbReference type="SMART" id="SM00829">
    <property type="entry name" value="PKS_ER"/>
    <property type="match status" value="1"/>
</dbReference>
<dbReference type="Gene3D" id="3.40.50.720">
    <property type="entry name" value="NAD(P)-binding Rossmann-like Domain"/>
    <property type="match status" value="1"/>
</dbReference>
<dbReference type="EMBL" id="CP163441">
    <property type="protein sequence ID" value="XDQ49282.1"/>
    <property type="molecule type" value="Genomic_DNA"/>
</dbReference>
<dbReference type="InterPro" id="IPR036291">
    <property type="entry name" value="NAD(P)-bd_dom_sf"/>
</dbReference>
<feature type="domain" description="Enoyl reductase (ER)" evidence="4">
    <location>
        <begin position="11"/>
        <end position="348"/>
    </location>
</feature>
<dbReference type="InterPro" id="IPR011032">
    <property type="entry name" value="GroES-like_sf"/>
</dbReference>
<dbReference type="GO" id="GO:0046872">
    <property type="term" value="F:metal ion binding"/>
    <property type="evidence" value="ECO:0007669"/>
    <property type="project" value="UniProtKB-KW"/>
</dbReference>
<evidence type="ECO:0000256" key="2">
    <source>
        <dbReference type="ARBA" id="ARBA00022723"/>
    </source>
</evidence>
<evidence type="ECO:0000256" key="3">
    <source>
        <dbReference type="ARBA" id="ARBA00022833"/>
    </source>
</evidence>
<keyword evidence="3" id="KW-0862">Zinc</keyword>
<dbReference type="GO" id="GO:0016491">
    <property type="term" value="F:oxidoreductase activity"/>
    <property type="evidence" value="ECO:0007669"/>
    <property type="project" value="InterPro"/>
</dbReference>
<keyword evidence="2" id="KW-0479">Metal-binding</keyword>
<dbReference type="AlphaFoldDB" id="A0AB39R4I7"/>
<dbReference type="Gene3D" id="3.90.180.10">
    <property type="entry name" value="Medium-chain alcohol dehydrogenases, catalytic domain"/>
    <property type="match status" value="1"/>
</dbReference>
<dbReference type="Pfam" id="PF08240">
    <property type="entry name" value="ADH_N"/>
    <property type="match status" value="1"/>
</dbReference>
<comment type="cofactor">
    <cofactor evidence="1">
        <name>Zn(2+)</name>
        <dbReference type="ChEBI" id="CHEBI:29105"/>
    </cofactor>
</comment>
<dbReference type="InterPro" id="IPR013149">
    <property type="entry name" value="ADH-like_C"/>
</dbReference>